<dbReference type="EMBL" id="BLKI01000018">
    <property type="protein sequence ID" value="GFF73613.1"/>
    <property type="molecule type" value="Genomic_DNA"/>
</dbReference>
<evidence type="ECO:0000256" key="2">
    <source>
        <dbReference type="ARBA" id="ARBA00022801"/>
    </source>
</evidence>
<feature type="compositionally biased region" description="Polar residues" evidence="6">
    <location>
        <begin position="30"/>
        <end position="40"/>
    </location>
</feature>
<organism evidence="7 8">
    <name type="scientific">Aspergillus lentulus</name>
    <dbReference type="NCBI Taxonomy" id="293939"/>
    <lineage>
        <taxon>Eukaryota</taxon>
        <taxon>Fungi</taxon>
        <taxon>Dikarya</taxon>
        <taxon>Ascomycota</taxon>
        <taxon>Pezizomycotina</taxon>
        <taxon>Eurotiomycetes</taxon>
        <taxon>Eurotiomycetidae</taxon>
        <taxon>Eurotiales</taxon>
        <taxon>Aspergillaceae</taxon>
        <taxon>Aspergillus</taxon>
        <taxon>Aspergillus subgen. Fumigati</taxon>
    </lineage>
</organism>
<evidence type="ECO:0000313" key="8">
    <source>
        <dbReference type="Proteomes" id="UP000465220"/>
    </source>
</evidence>
<evidence type="ECO:0000256" key="5">
    <source>
        <dbReference type="HAMAP-Rule" id="MF_03040"/>
    </source>
</evidence>
<evidence type="ECO:0000256" key="1">
    <source>
        <dbReference type="ARBA" id="ARBA00022722"/>
    </source>
</evidence>
<reference evidence="7 8" key="1">
    <citation type="submission" date="2020-01" db="EMBL/GenBank/DDBJ databases">
        <title>Draft genome sequence of Aspergillus lentulus IFM 60648.</title>
        <authorList>
            <person name="Takahashi H."/>
            <person name="Yaguchi T."/>
        </authorList>
    </citation>
    <scope>NUCLEOTIDE SEQUENCE [LARGE SCALE GENOMIC DNA]</scope>
    <source>
        <strain evidence="7 8">IFM 60648</strain>
    </source>
</reference>
<dbReference type="Pfam" id="PF09749">
    <property type="entry name" value="HVSL"/>
    <property type="match status" value="1"/>
</dbReference>
<comment type="function">
    <text evidence="5">Phosphodiesterase responsible for the U6 snRNA 3' end processing. Acts as an exoribonuclease (RNase) responsible for trimming the poly(U) tract of the last nucleotides in the pre-U6 snRNA molecule, leading to the formation of mature U6 snRNA.</text>
</comment>
<comment type="caution">
    <text evidence="7">The sequence shown here is derived from an EMBL/GenBank/DDBJ whole genome shotgun (WGS) entry which is preliminary data.</text>
</comment>
<dbReference type="HAMAP" id="MF_03040">
    <property type="entry name" value="USB1"/>
    <property type="match status" value="1"/>
</dbReference>
<comment type="subcellular location">
    <subcellularLocation>
        <location evidence="5">Nucleus</location>
    </subcellularLocation>
</comment>
<evidence type="ECO:0000256" key="3">
    <source>
        <dbReference type="ARBA" id="ARBA00023239"/>
    </source>
</evidence>
<protein>
    <recommendedName>
        <fullName evidence="5">U6 snRNA phosphodiesterase</fullName>
        <ecNumber evidence="5">3.1.4.-</ecNumber>
    </recommendedName>
</protein>
<dbReference type="EC" id="3.1.4.-" evidence="5"/>
<name>A0ABQ1A4V1_ASPLE</name>
<keyword evidence="4 5" id="KW-0539">Nucleus</keyword>
<dbReference type="PANTHER" id="PTHR13522:SF3">
    <property type="entry name" value="U6 SNRNA PHOSPHODIESTERASE 1"/>
    <property type="match status" value="1"/>
</dbReference>
<feature type="active site" description="Proton donor/acceptor" evidence="5">
    <location>
        <position position="132"/>
    </location>
</feature>
<proteinExistence type="inferred from homology"/>
<comment type="similarity">
    <text evidence="5">Belongs to the 2H phosphoesterase superfamily. USB1 family.</text>
</comment>
<dbReference type="InterPro" id="IPR027521">
    <property type="entry name" value="Usb1"/>
</dbReference>
<keyword evidence="1 5" id="KW-0540">Nuclease</keyword>
<keyword evidence="8" id="KW-1185">Reference proteome</keyword>
<evidence type="ECO:0000256" key="6">
    <source>
        <dbReference type="SAM" id="MobiDB-lite"/>
    </source>
</evidence>
<evidence type="ECO:0000256" key="4">
    <source>
        <dbReference type="ARBA" id="ARBA00023242"/>
    </source>
</evidence>
<dbReference type="PANTHER" id="PTHR13522">
    <property type="entry name" value="U6 SNRNA PHOSPHODIESTERASE 1"/>
    <property type="match status" value="1"/>
</dbReference>
<evidence type="ECO:0000313" key="7">
    <source>
        <dbReference type="EMBL" id="GFF73613.1"/>
    </source>
</evidence>
<feature type="active site" description="Proton donor/acceptor" evidence="5">
    <location>
        <position position="248"/>
    </location>
</feature>
<keyword evidence="2 5" id="KW-0378">Hydrolase</keyword>
<dbReference type="Proteomes" id="UP000465220">
    <property type="component" value="Unassembled WGS sequence"/>
</dbReference>
<feature type="region of interest" description="Disordered" evidence="6">
    <location>
        <begin position="1"/>
        <end position="43"/>
    </location>
</feature>
<sequence>MALVQYSDTESDTEESEEKSPRPAKKPRHNSSSVDDQVSSLPPLPSAFRDLYASSTRVSVRDDPSLHGGRKRVIPHVEGNWPTHIYLEWYPSKAELAVLDGILSQVEVKLGGYAGEIHSLLRSDLGVQLPLHISLSRPVVLRTEQRQPFMDMFQTALQESTVPVFSVSPYSLDWVSNYERTRWFLVLRLTKPAKDNLNRLLGLSNRSLAHFGQPPLYAASSAGPVHRHGRHESVKPDTQPEDFSPCFHISLAWTLTEPTPEQKKKIEAIDLRRLQSLSIHFDCVKVKIGNNISSIPLLTYCAEVARPVSQDELLHQPLPPFSYFAEAMTLASPKELLERYTDLELAHHIVSSPPCAFPSRVYNLFSTFIAKRFEDALKATEVAIQLGIRCPSVRNIIKNRGNAYIIMDRVEGTTLDVAWKELGWFMTVSLGLQLRRFVKLSDLSPHQLPDRS</sequence>
<dbReference type="Gene3D" id="3.90.1140.10">
    <property type="entry name" value="Cyclic phosphodiesterase"/>
    <property type="match status" value="1"/>
</dbReference>
<keyword evidence="3" id="KW-0456">Lyase</keyword>
<gene>
    <name evidence="5" type="primary">USB1</name>
    <name evidence="7" type="ORF">IFM60648_03981</name>
</gene>
<accession>A0ABQ1A4V1</accession>